<sequence length="116" mass="13590">MTQCGWRAKSKRGLDEDTAEYGWSFTITVPHHNHNRAVGMGAFPQQRIRDEYMKRRIKSMYEQNDTASKILNHLIATQLYKNLKLSDVKNEMYKLVRMDLAGRSLIEALIDLLEKF</sequence>
<gene>
    <name evidence="1" type="ORF">EJ02DRAFT_305234</name>
</gene>
<dbReference type="Proteomes" id="UP000800038">
    <property type="component" value="Unassembled WGS sequence"/>
</dbReference>
<proteinExistence type="predicted"/>
<accession>A0A6A5S8N9</accession>
<evidence type="ECO:0000313" key="1">
    <source>
        <dbReference type="EMBL" id="KAF1935818.1"/>
    </source>
</evidence>
<name>A0A6A5S8N9_9PLEO</name>
<evidence type="ECO:0000313" key="2">
    <source>
        <dbReference type="Proteomes" id="UP000800038"/>
    </source>
</evidence>
<organism evidence="1 2">
    <name type="scientific">Clathrospora elynae</name>
    <dbReference type="NCBI Taxonomy" id="706981"/>
    <lineage>
        <taxon>Eukaryota</taxon>
        <taxon>Fungi</taxon>
        <taxon>Dikarya</taxon>
        <taxon>Ascomycota</taxon>
        <taxon>Pezizomycotina</taxon>
        <taxon>Dothideomycetes</taxon>
        <taxon>Pleosporomycetidae</taxon>
        <taxon>Pleosporales</taxon>
        <taxon>Diademaceae</taxon>
        <taxon>Clathrospora</taxon>
    </lineage>
</organism>
<keyword evidence="2" id="KW-1185">Reference proteome</keyword>
<feature type="non-terminal residue" evidence="1">
    <location>
        <position position="116"/>
    </location>
</feature>
<reference evidence="1" key="1">
    <citation type="journal article" date="2020" name="Stud. Mycol.">
        <title>101 Dothideomycetes genomes: a test case for predicting lifestyles and emergence of pathogens.</title>
        <authorList>
            <person name="Haridas S."/>
            <person name="Albert R."/>
            <person name="Binder M."/>
            <person name="Bloem J."/>
            <person name="Labutti K."/>
            <person name="Salamov A."/>
            <person name="Andreopoulos B."/>
            <person name="Baker S."/>
            <person name="Barry K."/>
            <person name="Bills G."/>
            <person name="Bluhm B."/>
            <person name="Cannon C."/>
            <person name="Castanera R."/>
            <person name="Culley D."/>
            <person name="Daum C."/>
            <person name="Ezra D."/>
            <person name="Gonzalez J."/>
            <person name="Henrissat B."/>
            <person name="Kuo A."/>
            <person name="Liang C."/>
            <person name="Lipzen A."/>
            <person name="Lutzoni F."/>
            <person name="Magnuson J."/>
            <person name="Mondo S."/>
            <person name="Nolan M."/>
            <person name="Ohm R."/>
            <person name="Pangilinan J."/>
            <person name="Park H.-J."/>
            <person name="Ramirez L."/>
            <person name="Alfaro M."/>
            <person name="Sun H."/>
            <person name="Tritt A."/>
            <person name="Yoshinaga Y."/>
            <person name="Zwiers L.-H."/>
            <person name="Turgeon B."/>
            <person name="Goodwin S."/>
            <person name="Spatafora J."/>
            <person name="Crous P."/>
            <person name="Grigoriev I."/>
        </authorList>
    </citation>
    <scope>NUCLEOTIDE SEQUENCE</scope>
    <source>
        <strain evidence="1">CBS 161.51</strain>
    </source>
</reference>
<dbReference type="AlphaFoldDB" id="A0A6A5S8N9"/>
<dbReference type="EMBL" id="ML976232">
    <property type="protein sequence ID" value="KAF1935818.1"/>
    <property type="molecule type" value="Genomic_DNA"/>
</dbReference>
<protein>
    <submittedName>
        <fullName evidence="1">Uncharacterized protein</fullName>
    </submittedName>
</protein>